<evidence type="ECO:0000313" key="1">
    <source>
        <dbReference type="EMBL" id="QCD94004.1"/>
    </source>
</evidence>
<sequence length="102" mass="11184">MSLGLSVVGEEVEFDAYGCGCVGSLFSGESITIKGNKFCDLKIIWGWALMVECRSNPIVRVALNINGEAINEDDDDIGESNFEDACVKKVKMNEMEIIAMKK</sequence>
<dbReference type="EMBL" id="CP039349">
    <property type="protein sequence ID" value="QCD94004.1"/>
    <property type="molecule type" value="Genomic_DNA"/>
</dbReference>
<dbReference type="Proteomes" id="UP000501690">
    <property type="component" value="Linkage Group LG5"/>
</dbReference>
<proteinExistence type="predicted"/>
<protein>
    <submittedName>
        <fullName evidence="1">Uncharacterized protein</fullName>
    </submittedName>
</protein>
<keyword evidence="2" id="KW-1185">Reference proteome</keyword>
<evidence type="ECO:0000313" key="2">
    <source>
        <dbReference type="Proteomes" id="UP000501690"/>
    </source>
</evidence>
<reference evidence="1 2" key="1">
    <citation type="submission" date="2019-04" db="EMBL/GenBank/DDBJ databases">
        <title>An improved genome assembly and genetic linkage map for asparagus bean, Vigna unguiculata ssp. sesquipedialis.</title>
        <authorList>
            <person name="Xia Q."/>
            <person name="Zhang R."/>
            <person name="Dong Y."/>
        </authorList>
    </citation>
    <scope>NUCLEOTIDE SEQUENCE [LARGE SCALE GENOMIC DNA]</scope>
    <source>
        <tissue evidence="1">Leaf</tissue>
    </source>
</reference>
<name>A0A4D6M1T8_VIGUN</name>
<organism evidence="1 2">
    <name type="scientific">Vigna unguiculata</name>
    <name type="common">Cowpea</name>
    <dbReference type="NCBI Taxonomy" id="3917"/>
    <lineage>
        <taxon>Eukaryota</taxon>
        <taxon>Viridiplantae</taxon>
        <taxon>Streptophyta</taxon>
        <taxon>Embryophyta</taxon>
        <taxon>Tracheophyta</taxon>
        <taxon>Spermatophyta</taxon>
        <taxon>Magnoliopsida</taxon>
        <taxon>eudicotyledons</taxon>
        <taxon>Gunneridae</taxon>
        <taxon>Pentapetalae</taxon>
        <taxon>rosids</taxon>
        <taxon>fabids</taxon>
        <taxon>Fabales</taxon>
        <taxon>Fabaceae</taxon>
        <taxon>Papilionoideae</taxon>
        <taxon>50 kb inversion clade</taxon>
        <taxon>NPAAA clade</taxon>
        <taxon>indigoferoid/millettioid clade</taxon>
        <taxon>Phaseoleae</taxon>
        <taxon>Vigna</taxon>
    </lineage>
</organism>
<dbReference type="AlphaFoldDB" id="A0A4D6M1T8"/>
<gene>
    <name evidence="1" type="ORF">DEO72_LG5g2082</name>
</gene>
<accession>A0A4D6M1T8</accession>